<protein>
    <recommendedName>
        <fullName evidence="1">AMMECR1 domain-containing protein</fullName>
    </recommendedName>
</protein>
<proteinExistence type="predicted"/>
<accession>A0A381T295</accession>
<reference evidence="2" key="1">
    <citation type="submission" date="2018-05" db="EMBL/GenBank/DDBJ databases">
        <authorList>
            <person name="Lanie J.A."/>
            <person name="Ng W.-L."/>
            <person name="Kazmierczak K.M."/>
            <person name="Andrzejewski T.M."/>
            <person name="Davidsen T.M."/>
            <person name="Wayne K.J."/>
            <person name="Tettelin H."/>
            <person name="Glass J.I."/>
            <person name="Rusch D."/>
            <person name="Podicherti R."/>
            <person name="Tsui H.-C.T."/>
            <person name="Winkler M.E."/>
        </authorList>
    </citation>
    <scope>NUCLEOTIDE SEQUENCE</scope>
</reference>
<dbReference type="InterPro" id="IPR027485">
    <property type="entry name" value="AMMECR1_N"/>
</dbReference>
<organism evidence="2">
    <name type="scientific">marine metagenome</name>
    <dbReference type="NCBI Taxonomy" id="408172"/>
    <lineage>
        <taxon>unclassified sequences</taxon>
        <taxon>metagenomes</taxon>
        <taxon>ecological metagenomes</taxon>
    </lineage>
</organism>
<dbReference type="InterPro" id="IPR023473">
    <property type="entry name" value="AMMECR1"/>
</dbReference>
<sequence>MSSNERQVLLQLARRAIEARLADCALELPPATGGLSRRTGAFVTLKRDERLRGCIGSVERDEPLTEVVARCAGDAATRDPRFTPLTPAELSEVVLEISVIGPFDPVTDPARIVVGRHGLAVEQGRQHGLLLPQVATEHHWSSEAFLGQTCVKAGLPADAWRCGATVFSFEAVVFSESPIP</sequence>
<dbReference type="SUPFAM" id="SSF143447">
    <property type="entry name" value="AMMECR1-like"/>
    <property type="match status" value="1"/>
</dbReference>
<dbReference type="InterPro" id="IPR027623">
    <property type="entry name" value="AmmeMemoSam_A"/>
</dbReference>
<evidence type="ECO:0000259" key="1">
    <source>
        <dbReference type="PROSITE" id="PS51112"/>
    </source>
</evidence>
<dbReference type="Gene3D" id="3.30.1490.150">
    <property type="entry name" value="Hypothetical protein ph0010, domain 2"/>
    <property type="match status" value="1"/>
</dbReference>
<dbReference type="Pfam" id="PF01871">
    <property type="entry name" value="AMMECR1"/>
    <property type="match status" value="1"/>
</dbReference>
<name>A0A381T295_9ZZZZ</name>
<dbReference type="AlphaFoldDB" id="A0A381T295"/>
<dbReference type="EMBL" id="UINC01003918">
    <property type="protein sequence ID" value="SVA10325.1"/>
    <property type="molecule type" value="Genomic_DNA"/>
</dbReference>
<dbReference type="NCBIfam" id="TIGR04335">
    <property type="entry name" value="AmmeMemoSam_A"/>
    <property type="match status" value="1"/>
</dbReference>
<evidence type="ECO:0000313" key="2">
    <source>
        <dbReference type="EMBL" id="SVA10325.1"/>
    </source>
</evidence>
<dbReference type="PANTHER" id="PTHR13016:SF0">
    <property type="entry name" value="AMME SYNDROME CANDIDATE GENE 1 PROTEIN"/>
    <property type="match status" value="1"/>
</dbReference>
<dbReference type="NCBIfam" id="TIGR00296">
    <property type="entry name" value="TIGR00296 family protein"/>
    <property type="match status" value="1"/>
</dbReference>
<dbReference type="InterPro" id="IPR002733">
    <property type="entry name" value="AMMECR1_domain"/>
</dbReference>
<dbReference type="InterPro" id="IPR036071">
    <property type="entry name" value="AMMECR1_dom_sf"/>
</dbReference>
<feature type="domain" description="AMMECR1" evidence="1">
    <location>
        <begin position="4"/>
        <end position="180"/>
    </location>
</feature>
<dbReference type="PROSITE" id="PS51112">
    <property type="entry name" value="AMMECR1"/>
    <property type="match status" value="1"/>
</dbReference>
<dbReference type="PANTHER" id="PTHR13016">
    <property type="entry name" value="AMMECR1 HOMOLOG"/>
    <property type="match status" value="1"/>
</dbReference>
<dbReference type="Gene3D" id="3.30.700.20">
    <property type="entry name" value="Hypothetical protein ph0010, domain 1"/>
    <property type="match status" value="1"/>
</dbReference>
<gene>
    <name evidence="2" type="ORF">METZ01_LOCUS63179</name>
</gene>